<organism evidence="2 3">
    <name type="scientific">Conexibacter stalactiti</name>
    <dbReference type="NCBI Taxonomy" id="1940611"/>
    <lineage>
        <taxon>Bacteria</taxon>
        <taxon>Bacillati</taxon>
        <taxon>Actinomycetota</taxon>
        <taxon>Thermoleophilia</taxon>
        <taxon>Solirubrobacterales</taxon>
        <taxon>Conexibacteraceae</taxon>
        <taxon>Conexibacter</taxon>
    </lineage>
</organism>
<dbReference type="Gene3D" id="1.10.260.40">
    <property type="entry name" value="lambda repressor-like DNA-binding domains"/>
    <property type="match status" value="1"/>
</dbReference>
<dbReference type="CDD" id="cd00093">
    <property type="entry name" value="HTH_XRE"/>
    <property type="match status" value="1"/>
</dbReference>
<accession>A0ABU4HQW3</accession>
<name>A0ABU4HQW3_9ACTN</name>
<comment type="caution">
    <text evidence="2">The sequence shown here is derived from an EMBL/GenBank/DDBJ whole genome shotgun (WGS) entry which is preliminary data.</text>
</comment>
<evidence type="ECO:0000313" key="2">
    <source>
        <dbReference type="EMBL" id="MDW5595102.1"/>
    </source>
</evidence>
<feature type="domain" description="HTH cro/C1-type" evidence="1">
    <location>
        <begin position="16"/>
        <end position="70"/>
    </location>
</feature>
<dbReference type="RefSeq" id="WP_318597437.1">
    <property type="nucleotide sequence ID" value="NZ_JAWSTH010000027.1"/>
</dbReference>
<proteinExistence type="predicted"/>
<dbReference type="SMART" id="SM00530">
    <property type="entry name" value="HTH_XRE"/>
    <property type="match status" value="1"/>
</dbReference>
<sequence length="83" mass="9215">METKQSREHVQLGRAVRVVRAEFGLSQERVGLNGRLHRNYVGAIERGEINPTFRVLMKLANGLGIPLSELLAVCEALASRDES</sequence>
<gene>
    <name evidence="2" type="ORF">R7226_12185</name>
</gene>
<dbReference type="Proteomes" id="UP001284601">
    <property type="component" value="Unassembled WGS sequence"/>
</dbReference>
<evidence type="ECO:0000313" key="3">
    <source>
        <dbReference type="Proteomes" id="UP001284601"/>
    </source>
</evidence>
<evidence type="ECO:0000259" key="1">
    <source>
        <dbReference type="PROSITE" id="PS50943"/>
    </source>
</evidence>
<dbReference type="InterPro" id="IPR010982">
    <property type="entry name" value="Lambda_DNA-bd_dom_sf"/>
</dbReference>
<dbReference type="PROSITE" id="PS50943">
    <property type="entry name" value="HTH_CROC1"/>
    <property type="match status" value="1"/>
</dbReference>
<keyword evidence="3" id="KW-1185">Reference proteome</keyword>
<dbReference type="InterPro" id="IPR001387">
    <property type="entry name" value="Cro/C1-type_HTH"/>
</dbReference>
<protein>
    <submittedName>
        <fullName evidence="2">Helix-turn-helix transcriptional regulator</fullName>
    </submittedName>
</protein>
<dbReference type="Pfam" id="PF01381">
    <property type="entry name" value="HTH_3"/>
    <property type="match status" value="1"/>
</dbReference>
<dbReference type="SUPFAM" id="SSF47413">
    <property type="entry name" value="lambda repressor-like DNA-binding domains"/>
    <property type="match status" value="1"/>
</dbReference>
<reference evidence="3" key="1">
    <citation type="submission" date="2023-07" db="EMBL/GenBank/DDBJ databases">
        <title>Conexibacter stalactiti sp. nov., isolated from stalactites in a lava cave and emended description of the genus Conexibacter.</title>
        <authorList>
            <person name="Lee S.D."/>
        </authorList>
    </citation>
    <scope>NUCLEOTIDE SEQUENCE [LARGE SCALE GENOMIC DNA]</scope>
    <source>
        <strain evidence="3">KCTC 39840</strain>
    </source>
</reference>
<dbReference type="EMBL" id="JAWSTH010000027">
    <property type="protein sequence ID" value="MDW5595102.1"/>
    <property type="molecule type" value="Genomic_DNA"/>
</dbReference>